<name>A0A5D8QIE2_9THEO</name>
<dbReference type="Gene3D" id="3.30.1330.30">
    <property type="match status" value="1"/>
</dbReference>
<sequence>MMDRVYNYIGLMYKANKIKIGFKAFKNLSKGGRVFLVVYTSDASNKIKKYIERWSLYNNVPCIEFGTKYFLSKFLGKHKDVAVISIIDYGISVKLKKLIEQSGGEIIGENKGL</sequence>
<dbReference type="EMBL" id="VTPS01000001">
    <property type="protein sequence ID" value="TZE83313.1"/>
    <property type="molecule type" value="Genomic_DNA"/>
</dbReference>
<proteinExistence type="predicted"/>
<dbReference type="InterPro" id="IPR004038">
    <property type="entry name" value="Ribosomal_eL8/eL30/eS12/Gad45"/>
</dbReference>
<dbReference type="InterPro" id="IPR029064">
    <property type="entry name" value="Ribosomal_eL30-like_sf"/>
</dbReference>
<organism evidence="2 3">
    <name type="scientific">Calorimonas adulescens</name>
    <dbReference type="NCBI Taxonomy" id="2606906"/>
    <lineage>
        <taxon>Bacteria</taxon>
        <taxon>Bacillati</taxon>
        <taxon>Bacillota</taxon>
        <taxon>Clostridia</taxon>
        <taxon>Thermoanaerobacterales</taxon>
        <taxon>Thermoanaerobacteraceae</taxon>
        <taxon>Calorimonas</taxon>
    </lineage>
</organism>
<protein>
    <recommendedName>
        <fullName evidence="1">Ribosomal protein eL8/eL30/eS12/Gadd45 domain-containing protein</fullName>
    </recommendedName>
</protein>
<dbReference type="Proteomes" id="UP000322976">
    <property type="component" value="Unassembled WGS sequence"/>
</dbReference>
<dbReference type="AlphaFoldDB" id="A0A5D8QIE2"/>
<evidence type="ECO:0000313" key="3">
    <source>
        <dbReference type="Proteomes" id="UP000322976"/>
    </source>
</evidence>
<gene>
    <name evidence="2" type="ORF">FWJ32_00035</name>
</gene>
<dbReference type="Pfam" id="PF01248">
    <property type="entry name" value="Ribosomal_L7Ae"/>
    <property type="match status" value="1"/>
</dbReference>
<evidence type="ECO:0000259" key="1">
    <source>
        <dbReference type="Pfam" id="PF01248"/>
    </source>
</evidence>
<comment type="caution">
    <text evidence="2">The sequence shown here is derived from an EMBL/GenBank/DDBJ whole genome shotgun (WGS) entry which is preliminary data.</text>
</comment>
<keyword evidence="3" id="KW-1185">Reference proteome</keyword>
<evidence type="ECO:0000313" key="2">
    <source>
        <dbReference type="EMBL" id="TZE83313.1"/>
    </source>
</evidence>
<accession>A0A5D8QIE2</accession>
<feature type="domain" description="Ribosomal protein eL8/eL30/eS12/Gadd45" evidence="1">
    <location>
        <begin position="4"/>
        <end position="94"/>
    </location>
</feature>
<dbReference type="SUPFAM" id="SSF55315">
    <property type="entry name" value="L30e-like"/>
    <property type="match status" value="1"/>
</dbReference>
<dbReference type="RefSeq" id="WP_149543931.1">
    <property type="nucleotide sequence ID" value="NZ_VTPS01000001.1"/>
</dbReference>
<reference evidence="2 3" key="1">
    <citation type="submission" date="2019-08" db="EMBL/GenBank/DDBJ databases">
        <title>Calorimonas adulescens gen. nov., sp. nov., an anaerobic thermophilic bacterium from Sakhalin hot spring.</title>
        <authorList>
            <person name="Khomyakova M.A."/>
            <person name="Merkel A.Y."/>
            <person name="Novikov A."/>
            <person name="Bonch-Osmolovskaya E.A."/>
            <person name="Slobodkin A.I."/>
        </authorList>
    </citation>
    <scope>NUCLEOTIDE SEQUENCE [LARGE SCALE GENOMIC DNA]</scope>
    <source>
        <strain evidence="2 3">A05MB</strain>
    </source>
</reference>